<evidence type="ECO:0000313" key="9">
    <source>
        <dbReference type="Proteomes" id="UP001596435"/>
    </source>
</evidence>
<dbReference type="InterPro" id="IPR017441">
    <property type="entry name" value="Protein_kinase_ATP_BS"/>
</dbReference>
<dbReference type="InterPro" id="IPR000719">
    <property type="entry name" value="Prot_kinase_dom"/>
</dbReference>
<dbReference type="CDD" id="cd14014">
    <property type="entry name" value="STKc_PknB_like"/>
    <property type="match status" value="1"/>
</dbReference>
<evidence type="ECO:0000256" key="4">
    <source>
        <dbReference type="ARBA" id="ARBA00022840"/>
    </source>
</evidence>
<dbReference type="InterPro" id="IPR011990">
    <property type="entry name" value="TPR-like_helical_dom_sf"/>
</dbReference>
<dbReference type="SUPFAM" id="SSF56112">
    <property type="entry name" value="Protein kinase-like (PK-like)"/>
    <property type="match status" value="1"/>
</dbReference>
<keyword evidence="1" id="KW-0808">Transferase</keyword>
<keyword evidence="9" id="KW-1185">Reference proteome</keyword>
<dbReference type="Pfam" id="PF00069">
    <property type="entry name" value="Pkinase"/>
    <property type="match status" value="1"/>
</dbReference>
<gene>
    <name evidence="8" type="ORF">ACFQMG_33085</name>
</gene>
<reference evidence="9" key="1">
    <citation type="journal article" date="2019" name="Int. J. Syst. Evol. Microbiol.">
        <title>The Global Catalogue of Microorganisms (GCM) 10K type strain sequencing project: providing services to taxonomists for standard genome sequencing and annotation.</title>
        <authorList>
            <consortium name="The Broad Institute Genomics Platform"/>
            <consortium name="The Broad Institute Genome Sequencing Center for Infectious Disease"/>
            <person name="Wu L."/>
            <person name="Ma J."/>
        </authorList>
    </citation>
    <scope>NUCLEOTIDE SEQUENCE [LARGE SCALE GENOMIC DNA]</scope>
    <source>
        <strain evidence="9">CGMCC 1.12859</strain>
    </source>
</reference>
<keyword evidence="2 5" id="KW-0547">Nucleotide-binding</keyword>
<organism evidence="8 9">
    <name type="scientific">Kitasatospora paranensis</name>
    <dbReference type="NCBI Taxonomy" id="258053"/>
    <lineage>
        <taxon>Bacteria</taxon>
        <taxon>Bacillati</taxon>
        <taxon>Actinomycetota</taxon>
        <taxon>Actinomycetes</taxon>
        <taxon>Kitasatosporales</taxon>
        <taxon>Streptomycetaceae</taxon>
        <taxon>Kitasatospora</taxon>
    </lineage>
</organism>
<evidence type="ECO:0000256" key="6">
    <source>
        <dbReference type="SAM" id="MobiDB-lite"/>
    </source>
</evidence>
<dbReference type="PROSITE" id="PS50011">
    <property type="entry name" value="PROTEIN_KINASE_DOM"/>
    <property type="match status" value="1"/>
</dbReference>
<keyword evidence="3 8" id="KW-0418">Kinase</keyword>
<dbReference type="Proteomes" id="UP001596435">
    <property type="component" value="Unassembled WGS sequence"/>
</dbReference>
<dbReference type="SUPFAM" id="SSF81901">
    <property type="entry name" value="HCP-like"/>
    <property type="match status" value="3"/>
</dbReference>
<feature type="binding site" evidence="5">
    <location>
        <position position="43"/>
    </location>
    <ligand>
        <name>ATP</name>
        <dbReference type="ChEBI" id="CHEBI:30616"/>
    </ligand>
</feature>
<dbReference type="InterPro" id="IPR011009">
    <property type="entry name" value="Kinase-like_dom_sf"/>
</dbReference>
<protein>
    <submittedName>
        <fullName evidence="8">Protein kinase</fullName>
    </submittedName>
</protein>
<accession>A0ABW2G4F9</accession>
<dbReference type="PROSITE" id="PS00108">
    <property type="entry name" value="PROTEIN_KINASE_ST"/>
    <property type="match status" value="1"/>
</dbReference>
<evidence type="ECO:0000256" key="5">
    <source>
        <dbReference type="PROSITE-ProRule" id="PRU10141"/>
    </source>
</evidence>
<feature type="domain" description="Protein kinase" evidence="7">
    <location>
        <begin position="15"/>
        <end position="281"/>
    </location>
</feature>
<feature type="region of interest" description="Disordered" evidence="6">
    <location>
        <begin position="257"/>
        <end position="281"/>
    </location>
</feature>
<feature type="compositionally biased region" description="Low complexity" evidence="6">
    <location>
        <begin position="308"/>
        <end position="324"/>
    </location>
</feature>
<feature type="compositionally biased region" description="Low complexity" evidence="6">
    <location>
        <begin position="679"/>
        <end position="699"/>
    </location>
</feature>
<feature type="compositionally biased region" description="Low complexity" evidence="6">
    <location>
        <begin position="356"/>
        <end position="383"/>
    </location>
</feature>
<dbReference type="InterPro" id="IPR008271">
    <property type="entry name" value="Ser/Thr_kinase_AS"/>
</dbReference>
<dbReference type="InterPro" id="IPR006597">
    <property type="entry name" value="Sel1-like"/>
</dbReference>
<evidence type="ECO:0000259" key="7">
    <source>
        <dbReference type="PROSITE" id="PS50011"/>
    </source>
</evidence>
<evidence type="ECO:0000313" key="8">
    <source>
        <dbReference type="EMBL" id="MFC7184398.1"/>
    </source>
</evidence>
<dbReference type="PANTHER" id="PTHR43289">
    <property type="entry name" value="MITOGEN-ACTIVATED PROTEIN KINASE KINASE KINASE 20-RELATED"/>
    <property type="match status" value="1"/>
</dbReference>
<proteinExistence type="predicted"/>
<dbReference type="RefSeq" id="WP_345705749.1">
    <property type="nucleotide sequence ID" value="NZ_BAABKV010000001.1"/>
</dbReference>
<feature type="region of interest" description="Disordered" evidence="6">
    <location>
        <begin position="678"/>
        <end position="721"/>
    </location>
</feature>
<evidence type="ECO:0000256" key="3">
    <source>
        <dbReference type="ARBA" id="ARBA00022777"/>
    </source>
</evidence>
<keyword evidence="4 5" id="KW-0067">ATP-binding</keyword>
<sequence>MEPLREDDPELIGPYRLFALLGRGGWGNVYFARPEYGRAVALKTIRPDRLEEDPERFRSRFAREVEAARVVGSACTAEVVDADTRAAEPWFAARYIPGVDLATALDLHGGPLPRRTWRVLAAGLVDALRSIHAAGLVHRDLKLANILLAATGPAVIDFGIARQLSPDAGTTLTATGFAPRTLTFASPEQLRDERVGPAGDVFALGLVLAYAALARHPFGPGSATQIGVGILQGRPRLDGLPPDIAKVVRACLEPQTRNRPGLDELSALLPADGSPKGHEWLSPELRGAVDERAGTALDLAEPIRPRRGAPARPAPARVPTTGPPADRRSDRTSASPAPAREGATTLPPVAAPPRAVPGAAPPTADRPAPARPAAAKPTGPGAKFRAEADAGDSEAMRRLAAAHQQAGDRPSALHWYLRSAEAGNATGAREAAHLIEKHFPEQQRQVPALYRRAAEAGDLHAAMRLGELLEQEPGGLEEALPWFERAAVHNYGKSRAAVLRVRSAVSLAAVPAAERAVLREHRAAALEGQIDAILALGNWYQKEKRPQDALLWYWRAAEAGHPHSMLLTGQLLAKDPQRQAEALDWYHRSAAAGNTEALYWLGQRLRAEGRRPEALARLRQAAEKDHAPSAFAVAELVEQNGQEDRAREWYERAAAKGHPGAAQEAERIRAALAWRATGPKATKTATPKPAAAPAAAKPATPKPATPKPATSKSAAKKAKRPVADLVAAARTEARAHEQAGRLEDAVRCYTQAEQLSDQASKWDVARLCLRLRDRASDTEEQRRLRKRALRRYRELAATGDVRAMQALVEHGAHDANHWQVQAAEAGSTKAMRAVARVRLDRGGEDNVRAALVWLHRAGQAGSAAAAMDGARIHEQRGAHRDALDWYRWAVANGDKSAAQHVTRLETAHPGVALWQRVSDRLRRTWG</sequence>
<dbReference type="SMART" id="SM00220">
    <property type="entry name" value="S_TKc"/>
    <property type="match status" value="1"/>
</dbReference>
<dbReference type="Gene3D" id="3.30.200.20">
    <property type="entry name" value="Phosphorylase Kinase, domain 1"/>
    <property type="match status" value="1"/>
</dbReference>
<dbReference type="GO" id="GO:0016301">
    <property type="term" value="F:kinase activity"/>
    <property type="evidence" value="ECO:0007669"/>
    <property type="project" value="UniProtKB-KW"/>
</dbReference>
<comment type="caution">
    <text evidence="8">The sequence shown here is derived from an EMBL/GenBank/DDBJ whole genome shotgun (WGS) entry which is preliminary data.</text>
</comment>
<feature type="region of interest" description="Disordered" evidence="6">
    <location>
        <begin position="296"/>
        <end position="407"/>
    </location>
</feature>
<dbReference type="PROSITE" id="PS00107">
    <property type="entry name" value="PROTEIN_KINASE_ATP"/>
    <property type="match status" value="1"/>
</dbReference>
<dbReference type="Gene3D" id="1.25.40.10">
    <property type="entry name" value="Tetratricopeptide repeat domain"/>
    <property type="match status" value="3"/>
</dbReference>
<name>A0ABW2G4F9_9ACTN</name>
<dbReference type="PANTHER" id="PTHR43289:SF34">
    <property type="entry name" value="SERINE_THREONINE-PROTEIN KINASE YBDM-RELATED"/>
    <property type="match status" value="1"/>
</dbReference>
<dbReference type="EMBL" id="JBHTAJ010000100">
    <property type="protein sequence ID" value="MFC7184398.1"/>
    <property type="molecule type" value="Genomic_DNA"/>
</dbReference>
<dbReference type="Gene3D" id="1.10.510.10">
    <property type="entry name" value="Transferase(Phosphotransferase) domain 1"/>
    <property type="match status" value="1"/>
</dbReference>
<evidence type="ECO:0000256" key="1">
    <source>
        <dbReference type="ARBA" id="ARBA00022679"/>
    </source>
</evidence>
<dbReference type="SMART" id="SM00671">
    <property type="entry name" value="SEL1"/>
    <property type="match status" value="7"/>
</dbReference>
<evidence type="ECO:0000256" key="2">
    <source>
        <dbReference type="ARBA" id="ARBA00022741"/>
    </source>
</evidence>